<dbReference type="Gene3D" id="3.40.50.1820">
    <property type="entry name" value="alpha/beta hydrolase"/>
    <property type="match status" value="1"/>
</dbReference>
<dbReference type="SUPFAM" id="SSF53474">
    <property type="entry name" value="alpha/beta-Hydrolases"/>
    <property type="match status" value="1"/>
</dbReference>
<reference evidence="7 8" key="1">
    <citation type="submission" date="2024-08" db="EMBL/GenBank/DDBJ databases">
        <authorList>
            <person name="Cucini C."/>
            <person name="Frati F."/>
        </authorList>
    </citation>
    <scope>NUCLEOTIDE SEQUENCE [LARGE SCALE GENOMIC DNA]</scope>
</reference>
<evidence type="ECO:0000256" key="1">
    <source>
        <dbReference type="ARBA" id="ARBA00004613"/>
    </source>
</evidence>
<dbReference type="Proteomes" id="UP001642540">
    <property type="component" value="Unassembled WGS sequence"/>
</dbReference>
<sequence length="442" mass="49728">MASPVLLLEILLFVTSTVQLQLSHRSRIPFTSLPMPSMPSLPSLPSPLNPDQISERMTDTVKKGIRIRSGQDSEDDTELEKLLAQNQGVLQTTSLASFRDNITSRLLYRFMRSYFSQDPNEAVRFFLYDDSSDPSFSKEIFINDDNSLRSIVVPEDSHLKILIHGFTGSVNSSFPQDMKNAFLESTNHPIICVDWSTMAGMPRVALRHLQEGLLYNGIADYNVPKVGHHVARFIYEVRRNNVVPSLDRIHLIGHSLGAHVSGEAGRTLQVELSPEENQVGRITGLDPANPHFEDKTHEHRLDGSDAKFVDIIHTSHLLGDRRSTGHVDFYPNPDSFPQPGCEEKNQTLGRVIPNSFRNLIGSCDHHRAVDFYSASITNTNFNGCRFLAKDNTGVNDDDAEPERKDKPKEFRKCSDECSSSIIFGEHANHNVRGEYCLIMKLE</sequence>
<feature type="chain" id="PRO_5045312464" description="Lipase domain-containing protein" evidence="5">
    <location>
        <begin position="21"/>
        <end position="442"/>
    </location>
</feature>
<feature type="signal peptide" evidence="5">
    <location>
        <begin position="1"/>
        <end position="20"/>
    </location>
</feature>
<keyword evidence="3" id="KW-0964">Secreted</keyword>
<accession>A0ABP1Q7C5</accession>
<organism evidence="7 8">
    <name type="scientific">Orchesella dallaii</name>
    <dbReference type="NCBI Taxonomy" id="48710"/>
    <lineage>
        <taxon>Eukaryota</taxon>
        <taxon>Metazoa</taxon>
        <taxon>Ecdysozoa</taxon>
        <taxon>Arthropoda</taxon>
        <taxon>Hexapoda</taxon>
        <taxon>Collembola</taxon>
        <taxon>Entomobryomorpha</taxon>
        <taxon>Entomobryoidea</taxon>
        <taxon>Orchesellidae</taxon>
        <taxon>Orchesellinae</taxon>
        <taxon>Orchesella</taxon>
    </lineage>
</organism>
<comment type="subcellular location">
    <subcellularLocation>
        <location evidence="1">Secreted</location>
    </subcellularLocation>
</comment>
<evidence type="ECO:0000256" key="3">
    <source>
        <dbReference type="ARBA" id="ARBA00022525"/>
    </source>
</evidence>
<dbReference type="InterPro" id="IPR013818">
    <property type="entry name" value="Lipase"/>
</dbReference>
<dbReference type="InterPro" id="IPR029058">
    <property type="entry name" value="AB_hydrolase_fold"/>
</dbReference>
<comment type="caution">
    <text evidence="7">The sequence shown here is derived from an EMBL/GenBank/DDBJ whole genome shotgun (WGS) entry which is preliminary data.</text>
</comment>
<proteinExistence type="inferred from homology"/>
<evidence type="ECO:0000313" key="8">
    <source>
        <dbReference type="Proteomes" id="UP001642540"/>
    </source>
</evidence>
<evidence type="ECO:0000256" key="4">
    <source>
        <dbReference type="RuleBase" id="RU004262"/>
    </source>
</evidence>
<keyword evidence="5" id="KW-0732">Signal</keyword>
<evidence type="ECO:0000256" key="2">
    <source>
        <dbReference type="ARBA" id="ARBA00010701"/>
    </source>
</evidence>
<dbReference type="InterPro" id="IPR000734">
    <property type="entry name" value="TAG_lipase"/>
</dbReference>
<dbReference type="Pfam" id="PF00151">
    <property type="entry name" value="Lipase"/>
    <property type="match status" value="1"/>
</dbReference>
<protein>
    <recommendedName>
        <fullName evidence="6">Lipase domain-containing protein</fullName>
    </recommendedName>
</protein>
<dbReference type="PANTHER" id="PTHR11610:SF178">
    <property type="entry name" value="LIPASE MEMBER H-A-LIKE PROTEIN"/>
    <property type="match status" value="1"/>
</dbReference>
<evidence type="ECO:0000313" key="7">
    <source>
        <dbReference type="EMBL" id="CAL8092219.1"/>
    </source>
</evidence>
<feature type="domain" description="Lipase" evidence="6">
    <location>
        <begin position="117"/>
        <end position="382"/>
    </location>
</feature>
<dbReference type="PANTHER" id="PTHR11610">
    <property type="entry name" value="LIPASE"/>
    <property type="match status" value="1"/>
</dbReference>
<gene>
    <name evidence="7" type="ORF">ODALV1_LOCUS8153</name>
</gene>
<name>A0ABP1Q7C5_9HEXA</name>
<dbReference type="EMBL" id="CAXLJM020000025">
    <property type="protein sequence ID" value="CAL8092219.1"/>
    <property type="molecule type" value="Genomic_DNA"/>
</dbReference>
<keyword evidence="8" id="KW-1185">Reference proteome</keyword>
<comment type="similarity">
    <text evidence="2 4">Belongs to the AB hydrolase superfamily. Lipase family.</text>
</comment>
<evidence type="ECO:0000259" key="6">
    <source>
        <dbReference type="Pfam" id="PF00151"/>
    </source>
</evidence>
<evidence type="ECO:0000256" key="5">
    <source>
        <dbReference type="SAM" id="SignalP"/>
    </source>
</evidence>